<dbReference type="EMBL" id="CADEAL010003959">
    <property type="protein sequence ID" value="CAB1447924.1"/>
    <property type="molecule type" value="Genomic_DNA"/>
</dbReference>
<dbReference type="Proteomes" id="UP001153269">
    <property type="component" value="Unassembled WGS sequence"/>
</dbReference>
<reference evidence="2" key="1">
    <citation type="submission" date="2020-03" db="EMBL/GenBank/DDBJ databases">
        <authorList>
            <person name="Weist P."/>
        </authorList>
    </citation>
    <scope>NUCLEOTIDE SEQUENCE</scope>
</reference>
<accession>A0A9N7Z2W8</accession>
<feature type="compositionally biased region" description="Basic and acidic residues" evidence="1">
    <location>
        <begin position="39"/>
        <end position="68"/>
    </location>
</feature>
<sequence>MLDSRAASHHLTRCQRPAEQSAEPNAELQSPQQPLSGHFWKEAGLRHGKEKQKHEDSDGDRVSGSHSGDEYFIRADTSYQSTSTSAQALITTSFSVTSHELVLTSSGEPPVGTPVASALYLLTSVANLTNARVAESAHYSCCRRRKRQQRRPCSSAVIRTPAYLETSTGERRNLWTLVEPEGFLERRLFKENSISLAADAA</sequence>
<evidence type="ECO:0000313" key="3">
    <source>
        <dbReference type="Proteomes" id="UP001153269"/>
    </source>
</evidence>
<evidence type="ECO:0000313" key="2">
    <source>
        <dbReference type="EMBL" id="CAB1447924.1"/>
    </source>
</evidence>
<dbReference type="AlphaFoldDB" id="A0A9N7Z2W8"/>
<name>A0A9N7Z2W8_PLEPL</name>
<evidence type="ECO:0000256" key="1">
    <source>
        <dbReference type="SAM" id="MobiDB-lite"/>
    </source>
</evidence>
<protein>
    <submittedName>
        <fullName evidence="2">Uncharacterized protein</fullName>
    </submittedName>
</protein>
<gene>
    <name evidence="2" type="ORF">PLEPLA_LOCUS35591</name>
</gene>
<proteinExistence type="predicted"/>
<keyword evidence="3" id="KW-1185">Reference proteome</keyword>
<comment type="caution">
    <text evidence="2">The sequence shown here is derived from an EMBL/GenBank/DDBJ whole genome shotgun (WGS) entry which is preliminary data.</text>
</comment>
<organism evidence="2 3">
    <name type="scientific">Pleuronectes platessa</name>
    <name type="common">European plaice</name>
    <dbReference type="NCBI Taxonomy" id="8262"/>
    <lineage>
        <taxon>Eukaryota</taxon>
        <taxon>Metazoa</taxon>
        <taxon>Chordata</taxon>
        <taxon>Craniata</taxon>
        <taxon>Vertebrata</taxon>
        <taxon>Euteleostomi</taxon>
        <taxon>Actinopterygii</taxon>
        <taxon>Neopterygii</taxon>
        <taxon>Teleostei</taxon>
        <taxon>Neoteleostei</taxon>
        <taxon>Acanthomorphata</taxon>
        <taxon>Carangaria</taxon>
        <taxon>Pleuronectiformes</taxon>
        <taxon>Pleuronectoidei</taxon>
        <taxon>Pleuronectidae</taxon>
        <taxon>Pleuronectes</taxon>
    </lineage>
</organism>
<feature type="region of interest" description="Disordered" evidence="1">
    <location>
        <begin position="1"/>
        <end position="68"/>
    </location>
</feature>